<dbReference type="GO" id="GO:0016712">
    <property type="term" value="F:oxidoreductase activity, acting on paired donors, with incorporation or reduction of molecular oxygen, reduced flavin or flavoprotein as one donor, and incorporation of one atom of oxygen"/>
    <property type="evidence" value="ECO:0007669"/>
    <property type="project" value="UniProtKB-EC"/>
</dbReference>
<dbReference type="GO" id="GO:0008395">
    <property type="term" value="F:steroid hydroxylase activity"/>
    <property type="evidence" value="ECO:0007669"/>
    <property type="project" value="TreeGrafter"/>
</dbReference>
<evidence type="ECO:0000256" key="5">
    <source>
        <dbReference type="ARBA" id="ARBA00022824"/>
    </source>
</evidence>
<keyword evidence="12" id="KW-0812">Transmembrane</keyword>
<dbReference type="InterPro" id="IPR050705">
    <property type="entry name" value="Cytochrome_P450_3A"/>
</dbReference>
<evidence type="ECO:0000256" key="7">
    <source>
        <dbReference type="ARBA" id="ARBA00023002"/>
    </source>
</evidence>
<sequence>MGFLPSFSTETWTLLALFLTLLVTYGVWPYRVFKKLGIPGPRPLPFIGNLSFRRSFMELEMEYRLKYGKVWGIYEGRTPVMMISDPTMIKTIMVKECYTVFTNRRDIGLSGALSDAVSIAKDEKWRRIRSALSPSFTSGRLKDVFPIVLKYADALIDNLKKRDLKQPINVKDLLGPYSMDVVTSSSFSVEVDSINNPKDPFVTNMKKLFDFGPLILLTFIFPFLASILDKLGMGVFSKAQMDFFYRTIRKVKDQHHEDHSNQVDFLRLMIQSEISEEEANKHTDDRPVKGLTDHEILSQSLIFILAGYETTSTTMSLLLYNLATNPEAMRKLQEEIDEFFPKETPVTYEALLRMEYLEMVQNESQRIWPTAPRLDRVCKTTVEVNGVTIPKGMVVVVPVFSIHHDPKIWDSPESFNPERFSTDNKES</sequence>
<evidence type="ECO:0000256" key="1">
    <source>
        <dbReference type="ARBA" id="ARBA00001971"/>
    </source>
</evidence>
<dbReference type="GO" id="GO:0005789">
    <property type="term" value="C:endoplasmic reticulum membrane"/>
    <property type="evidence" value="ECO:0007669"/>
    <property type="project" value="UniProtKB-SubCell"/>
</dbReference>
<dbReference type="GO" id="GO:0005506">
    <property type="term" value="F:iron ion binding"/>
    <property type="evidence" value="ECO:0007669"/>
    <property type="project" value="UniProtKB-UniRule"/>
</dbReference>
<protein>
    <recommendedName>
        <fullName evidence="11">Cytochrome P450 3A</fullName>
        <ecNumber evidence="11">1.14.14.-</ecNumber>
    </recommendedName>
</protein>
<keyword evidence="12" id="KW-1133">Transmembrane helix</keyword>
<dbReference type="PANTHER" id="PTHR24302:SF17">
    <property type="entry name" value="CYTOCHROME P450, FAMILY 3, SUBFAMILY C, POLYPEPTIDE 4-RELATED"/>
    <property type="match status" value="1"/>
</dbReference>
<dbReference type="PRINTS" id="PR01689">
    <property type="entry name" value="EP450IICYP3A"/>
</dbReference>
<keyword evidence="6 11" id="KW-0492">Microsome</keyword>
<keyword evidence="9 11" id="KW-0503">Monooxygenase</keyword>
<evidence type="ECO:0000256" key="2">
    <source>
        <dbReference type="ARBA" id="ARBA00010617"/>
    </source>
</evidence>
<dbReference type="AlphaFoldDB" id="A0AAD7R3E8"/>
<comment type="catalytic activity">
    <reaction evidence="11">
        <text>an organic molecule + reduced [NADPH--hemoprotein reductase] + O2 = an alcohol + oxidized [NADPH--hemoprotein reductase] + H2O + H(+)</text>
        <dbReference type="Rhea" id="RHEA:17149"/>
        <dbReference type="Rhea" id="RHEA-COMP:11964"/>
        <dbReference type="Rhea" id="RHEA-COMP:11965"/>
        <dbReference type="ChEBI" id="CHEBI:15377"/>
        <dbReference type="ChEBI" id="CHEBI:15378"/>
        <dbReference type="ChEBI" id="CHEBI:15379"/>
        <dbReference type="ChEBI" id="CHEBI:30879"/>
        <dbReference type="ChEBI" id="CHEBI:57618"/>
        <dbReference type="ChEBI" id="CHEBI:58210"/>
        <dbReference type="ChEBI" id="CHEBI:142491"/>
        <dbReference type="EC" id="1.14.14.1"/>
    </reaction>
</comment>
<keyword evidence="4 11" id="KW-0479">Metal-binding</keyword>
<evidence type="ECO:0000256" key="12">
    <source>
        <dbReference type="SAM" id="Phobius"/>
    </source>
</evidence>
<proteinExistence type="inferred from homology"/>
<dbReference type="Pfam" id="PF00067">
    <property type="entry name" value="p450"/>
    <property type="match status" value="1"/>
</dbReference>
<evidence type="ECO:0000256" key="9">
    <source>
        <dbReference type="ARBA" id="ARBA00023033"/>
    </source>
</evidence>
<feature type="non-terminal residue" evidence="13">
    <location>
        <position position="1"/>
    </location>
</feature>
<dbReference type="InterPro" id="IPR008072">
    <property type="entry name" value="Cyt_P450_E_CYP3A"/>
</dbReference>
<evidence type="ECO:0000313" key="13">
    <source>
        <dbReference type="EMBL" id="KAJ8355114.1"/>
    </source>
</evidence>
<keyword evidence="14" id="KW-1185">Reference proteome</keyword>
<reference evidence="13" key="1">
    <citation type="journal article" date="2023" name="Science">
        <title>Genome structures resolve the early diversification of teleost fishes.</title>
        <authorList>
            <person name="Parey E."/>
            <person name="Louis A."/>
            <person name="Montfort J."/>
            <person name="Bouchez O."/>
            <person name="Roques C."/>
            <person name="Iampietro C."/>
            <person name="Lluch J."/>
            <person name="Castinel A."/>
            <person name="Donnadieu C."/>
            <person name="Desvignes T."/>
            <person name="Floi Bucao C."/>
            <person name="Jouanno E."/>
            <person name="Wen M."/>
            <person name="Mejri S."/>
            <person name="Dirks R."/>
            <person name="Jansen H."/>
            <person name="Henkel C."/>
            <person name="Chen W.J."/>
            <person name="Zahm M."/>
            <person name="Cabau C."/>
            <person name="Klopp C."/>
            <person name="Thompson A.W."/>
            <person name="Robinson-Rechavi M."/>
            <person name="Braasch I."/>
            <person name="Lecointre G."/>
            <person name="Bobe J."/>
            <person name="Postlethwait J.H."/>
            <person name="Berthelot C."/>
            <person name="Roest Crollius H."/>
            <person name="Guiguen Y."/>
        </authorList>
    </citation>
    <scope>NUCLEOTIDE SEQUENCE</scope>
    <source>
        <strain evidence="13">NC1722</strain>
    </source>
</reference>
<comment type="function">
    <text evidence="11">Cytochromes P450 are a group of heme-thiolate monooxygenases. In liver microsomes, this enzyme is involved in an NADPH-dependent electron transport pathway. It oxidizes a variety of structurally unrelated compounds, including steroids, fatty acids, and xenobiotics.</text>
</comment>
<feature type="transmembrane region" description="Helical" evidence="12">
    <location>
        <begin position="208"/>
        <end position="228"/>
    </location>
</feature>
<dbReference type="PRINTS" id="PR00464">
    <property type="entry name" value="EP450II"/>
</dbReference>
<evidence type="ECO:0000256" key="4">
    <source>
        <dbReference type="ARBA" id="ARBA00022723"/>
    </source>
</evidence>
<evidence type="ECO:0000256" key="11">
    <source>
        <dbReference type="RuleBase" id="RU368049"/>
    </source>
</evidence>
<comment type="caution">
    <text evidence="13">The sequence shown here is derived from an EMBL/GenBank/DDBJ whole genome shotgun (WGS) entry which is preliminary data.</text>
</comment>
<dbReference type="FunFam" id="1.10.630.10:FF:000182">
    <property type="entry name" value="Cytochrome P450 3A4"/>
    <property type="match status" value="1"/>
</dbReference>
<feature type="transmembrane region" description="Helical" evidence="12">
    <location>
        <begin position="301"/>
        <end position="323"/>
    </location>
</feature>
<keyword evidence="7 11" id="KW-0560">Oxidoreductase</keyword>
<dbReference type="InterPro" id="IPR001128">
    <property type="entry name" value="Cyt_P450"/>
</dbReference>
<dbReference type="EMBL" id="JAINUG010001626">
    <property type="protein sequence ID" value="KAJ8355114.1"/>
    <property type="molecule type" value="Genomic_DNA"/>
</dbReference>
<dbReference type="InterPro" id="IPR036396">
    <property type="entry name" value="Cyt_P450_sf"/>
</dbReference>
<dbReference type="Proteomes" id="UP001221898">
    <property type="component" value="Unassembled WGS sequence"/>
</dbReference>
<dbReference type="SUPFAM" id="SSF48264">
    <property type="entry name" value="Cytochrome P450"/>
    <property type="match status" value="1"/>
</dbReference>
<evidence type="ECO:0000256" key="6">
    <source>
        <dbReference type="ARBA" id="ARBA00022848"/>
    </source>
</evidence>
<gene>
    <name evidence="13" type="ORF">AAFF_G00097480</name>
</gene>
<comment type="subcellular location">
    <subcellularLocation>
        <location evidence="11">Endoplasmic reticulum membrane</location>
    </subcellularLocation>
    <subcellularLocation>
        <location evidence="11">Microsome membrane</location>
    </subcellularLocation>
</comment>
<keyword evidence="10 12" id="KW-0472">Membrane</keyword>
<name>A0AAD7R3E8_9TELE</name>
<evidence type="ECO:0000256" key="3">
    <source>
        <dbReference type="ARBA" id="ARBA00022617"/>
    </source>
</evidence>
<evidence type="ECO:0000256" key="8">
    <source>
        <dbReference type="ARBA" id="ARBA00023004"/>
    </source>
</evidence>
<comment type="cofactor">
    <cofactor evidence="1 11">
        <name>heme</name>
        <dbReference type="ChEBI" id="CHEBI:30413"/>
    </cofactor>
</comment>
<evidence type="ECO:0000256" key="10">
    <source>
        <dbReference type="ARBA" id="ARBA00023136"/>
    </source>
</evidence>
<dbReference type="EC" id="1.14.14.-" evidence="11"/>
<accession>A0AAD7R3E8</accession>
<dbReference type="Gene3D" id="1.10.630.10">
    <property type="entry name" value="Cytochrome P450"/>
    <property type="match status" value="1"/>
</dbReference>
<organism evidence="13 14">
    <name type="scientific">Aldrovandia affinis</name>
    <dbReference type="NCBI Taxonomy" id="143900"/>
    <lineage>
        <taxon>Eukaryota</taxon>
        <taxon>Metazoa</taxon>
        <taxon>Chordata</taxon>
        <taxon>Craniata</taxon>
        <taxon>Vertebrata</taxon>
        <taxon>Euteleostomi</taxon>
        <taxon>Actinopterygii</taxon>
        <taxon>Neopterygii</taxon>
        <taxon>Teleostei</taxon>
        <taxon>Notacanthiformes</taxon>
        <taxon>Halosauridae</taxon>
        <taxon>Aldrovandia</taxon>
    </lineage>
</organism>
<evidence type="ECO:0000313" key="14">
    <source>
        <dbReference type="Proteomes" id="UP001221898"/>
    </source>
</evidence>
<keyword evidence="5 11" id="KW-0256">Endoplasmic reticulum</keyword>
<dbReference type="InterPro" id="IPR002402">
    <property type="entry name" value="Cyt_P450_E_grp-II"/>
</dbReference>
<dbReference type="GO" id="GO:0020037">
    <property type="term" value="F:heme binding"/>
    <property type="evidence" value="ECO:0007669"/>
    <property type="project" value="UniProtKB-UniRule"/>
</dbReference>
<keyword evidence="8 11" id="KW-0408">Iron</keyword>
<comment type="similarity">
    <text evidence="2 11">Belongs to the cytochrome P450 family.</text>
</comment>
<dbReference type="PANTHER" id="PTHR24302">
    <property type="entry name" value="CYTOCHROME P450 FAMILY 3"/>
    <property type="match status" value="1"/>
</dbReference>
<keyword evidence="3 11" id="KW-0349">Heme</keyword>
<feature type="transmembrane region" description="Helical" evidence="12">
    <location>
        <begin position="12"/>
        <end position="33"/>
    </location>
</feature>